<keyword evidence="2" id="KW-0472">Membrane</keyword>
<sequence length="229" mass="25983">MRHISPNSRFMGKNTCQFYRKNKQDCWLGHKYISCDQSEELLLNIPEPCSNIMNADITATTTTAPQIPIYPYQTGQLSATNSLDFNSPPVILIFILIITLLVMLIVLSTTIIVIYSLDHCHKIRRPKHSASKSSQTRRPPNEEQENTINLSLLIRQSTDPAIRSTQQTFNLHRNSPQQYASDNRFATAVSTATSQRIRHTTINAFETDPKINQQLMSASPPPQFNNNII</sequence>
<reference evidence="3" key="1">
    <citation type="submission" date="2021-02" db="EMBL/GenBank/DDBJ databases">
        <authorList>
            <person name="Nowell W R."/>
        </authorList>
    </citation>
    <scope>NUCLEOTIDE SEQUENCE</scope>
</reference>
<comment type="caution">
    <text evidence="3">The sequence shown here is derived from an EMBL/GenBank/DDBJ whole genome shotgun (WGS) entry which is preliminary data.</text>
</comment>
<feature type="transmembrane region" description="Helical" evidence="2">
    <location>
        <begin position="90"/>
        <end position="117"/>
    </location>
</feature>
<evidence type="ECO:0000313" key="4">
    <source>
        <dbReference type="Proteomes" id="UP000663828"/>
    </source>
</evidence>
<evidence type="ECO:0000313" key="3">
    <source>
        <dbReference type="EMBL" id="CAF1481325.1"/>
    </source>
</evidence>
<keyword evidence="2" id="KW-1133">Transmembrane helix</keyword>
<gene>
    <name evidence="3" type="ORF">XAT740_LOCUS38548</name>
</gene>
<dbReference type="AlphaFoldDB" id="A0A815RQR2"/>
<dbReference type="Proteomes" id="UP000663828">
    <property type="component" value="Unassembled WGS sequence"/>
</dbReference>
<dbReference type="EMBL" id="CAJNOR010004176">
    <property type="protein sequence ID" value="CAF1481325.1"/>
    <property type="molecule type" value="Genomic_DNA"/>
</dbReference>
<name>A0A815RQR2_ADIRI</name>
<evidence type="ECO:0000256" key="1">
    <source>
        <dbReference type="SAM" id="MobiDB-lite"/>
    </source>
</evidence>
<proteinExistence type="predicted"/>
<keyword evidence="4" id="KW-1185">Reference proteome</keyword>
<feature type="region of interest" description="Disordered" evidence="1">
    <location>
        <begin position="125"/>
        <end position="147"/>
    </location>
</feature>
<evidence type="ECO:0000256" key="2">
    <source>
        <dbReference type="SAM" id="Phobius"/>
    </source>
</evidence>
<protein>
    <submittedName>
        <fullName evidence="3">Uncharacterized protein</fullName>
    </submittedName>
</protein>
<keyword evidence="2" id="KW-0812">Transmembrane</keyword>
<accession>A0A815RQR2</accession>
<organism evidence="3 4">
    <name type="scientific">Adineta ricciae</name>
    <name type="common">Rotifer</name>
    <dbReference type="NCBI Taxonomy" id="249248"/>
    <lineage>
        <taxon>Eukaryota</taxon>
        <taxon>Metazoa</taxon>
        <taxon>Spiralia</taxon>
        <taxon>Gnathifera</taxon>
        <taxon>Rotifera</taxon>
        <taxon>Eurotatoria</taxon>
        <taxon>Bdelloidea</taxon>
        <taxon>Adinetida</taxon>
        <taxon>Adinetidae</taxon>
        <taxon>Adineta</taxon>
    </lineage>
</organism>